<sequence length="240" mass="27035">MRGSVSHSYGKEPLNSKDIVARILDEEIRLNESGVVNSEPVLFIEKGKFGHSVECWNCDKKCHIKRHCKEEGIHAVNIEDALLMAEVTKGAHVVAKGQNTGTLYKVAAKGVLQKSFGVSKHMKRRGKRVSQPLNKVLVERRCSDQTPNINEWIKWEVKGKKRDLLTTNQTWRISKVPGRKIMKVWQVKKEHVTDLNVGKVQQGNGFGYDSLIAKLVTFNDVLGLEKKTLELISASVRVRG</sequence>
<organism evidence="1 2">
    <name type="scientific">Lithospermum erythrorhizon</name>
    <name type="common">Purple gromwell</name>
    <name type="synonym">Lithospermum officinale var. erythrorhizon</name>
    <dbReference type="NCBI Taxonomy" id="34254"/>
    <lineage>
        <taxon>Eukaryota</taxon>
        <taxon>Viridiplantae</taxon>
        <taxon>Streptophyta</taxon>
        <taxon>Embryophyta</taxon>
        <taxon>Tracheophyta</taxon>
        <taxon>Spermatophyta</taxon>
        <taxon>Magnoliopsida</taxon>
        <taxon>eudicotyledons</taxon>
        <taxon>Gunneridae</taxon>
        <taxon>Pentapetalae</taxon>
        <taxon>asterids</taxon>
        <taxon>lamiids</taxon>
        <taxon>Boraginales</taxon>
        <taxon>Boraginaceae</taxon>
        <taxon>Boraginoideae</taxon>
        <taxon>Lithospermeae</taxon>
        <taxon>Lithospermum</taxon>
    </lineage>
</organism>
<comment type="caution">
    <text evidence="1">The sequence shown here is derived from an EMBL/GenBank/DDBJ whole genome shotgun (WGS) entry which is preliminary data.</text>
</comment>
<evidence type="ECO:0000313" key="2">
    <source>
        <dbReference type="Proteomes" id="UP001454036"/>
    </source>
</evidence>
<dbReference type="Proteomes" id="UP001454036">
    <property type="component" value="Unassembled WGS sequence"/>
</dbReference>
<evidence type="ECO:0008006" key="3">
    <source>
        <dbReference type="Google" id="ProtNLM"/>
    </source>
</evidence>
<keyword evidence="2" id="KW-1185">Reference proteome</keyword>
<evidence type="ECO:0000313" key="1">
    <source>
        <dbReference type="EMBL" id="GAA0167971.1"/>
    </source>
</evidence>
<dbReference type="AlphaFoldDB" id="A0AAV3QXN8"/>
<gene>
    <name evidence="1" type="ORF">LIER_22795</name>
</gene>
<reference evidence="1 2" key="1">
    <citation type="submission" date="2024-01" db="EMBL/GenBank/DDBJ databases">
        <title>The complete chloroplast genome sequence of Lithospermum erythrorhizon: insights into the phylogenetic relationship among Boraginaceae species and the maternal lineages of purple gromwells.</title>
        <authorList>
            <person name="Okada T."/>
            <person name="Watanabe K."/>
        </authorList>
    </citation>
    <scope>NUCLEOTIDE SEQUENCE [LARGE SCALE GENOMIC DNA]</scope>
</reference>
<accession>A0AAV3QXN8</accession>
<dbReference type="EMBL" id="BAABME010006293">
    <property type="protein sequence ID" value="GAA0167971.1"/>
    <property type="molecule type" value="Genomic_DNA"/>
</dbReference>
<name>A0AAV3QXN8_LITER</name>
<protein>
    <recommendedName>
        <fullName evidence="3">CCHC-type domain-containing protein</fullName>
    </recommendedName>
</protein>
<proteinExistence type="predicted"/>